<dbReference type="Pfam" id="PF13556">
    <property type="entry name" value="HTH_30"/>
    <property type="match status" value="1"/>
</dbReference>
<protein>
    <submittedName>
        <fullName evidence="2">GAF domain-containing protein</fullName>
    </submittedName>
</protein>
<evidence type="ECO:0000313" key="2">
    <source>
        <dbReference type="EMBL" id="ROR82077.1"/>
    </source>
</evidence>
<dbReference type="AlphaFoldDB" id="A0A3N2C3H5"/>
<comment type="caution">
    <text evidence="2">The sequence shown here is derived from an EMBL/GenBank/DDBJ whole genome shotgun (WGS) entry which is preliminary data.</text>
</comment>
<reference evidence="2 3" key="1">
    <citation type="submission" date="2018-11" db="EMBL/GenBank/DDBJ databases">
        <title>Sequencing the genomes of 1000 actinobacteria strains.</title>
        <authorList>
            <person name="Klenk H.-P."/>
        </authorList>
    </citation>
    <scope>NUCLEOTIDE SEQUENCE [LARGE SCALE GENOMIC DNA]</scope>
    <source>
        <strain evidence="2 3">DSM 14012</strain>
    </source>
</reference>
<dbReference type="PANTHER" id="PTHR33744">
    <property type="entry name" value="CARBOHYDRATE DIACID REGULATOR"/>
    <property type="match status" value="1"/>
</dbReference>
<organism evidence="2 3">
    <name type="scientific">Plantibacter flavus</name>
    <dbReference type="NCBI Taxonomy" id="150123"/>
    <lineage>
        <taxon>Bacteria</taxon>
        <taxon>Bacillati</taxon>
        <taxon>Actinomycetota</taxon>
        <taxon>Actinomycetes</taxon>
        <taxon>Micrococcales</taxon>
        <taxon>Microbacteriaceae</taxon>
        <taxon>Plantibacter</taxon>
    </lineage>
</organism>
<evidence type="ECO:0000313" key="3">
    <source>
        <dbReference type="Proteomes" id="UP000266915"/>
    </source>
</evidence>
<dbReference type="SUPFAM" id="SSF55781">
    <property type="entry name" value="GAF domain-like"/>
    <property type="match status" value="1"/>
</dbReference>
<feature type="domain" description="GAF" evidence="1">
    <location>
        <begin position="95"/>
        <end position="246"/>
    </location>
</feature>
<gene>
    <name evidence="2" type="ORF">EDD42_2159</name>
</gene>
<dbReference type="Proteomes" id="UP000266915">
    <property type="component" value="Unassembled WGS sequence"/>
</dbReference>
<dbReference type="InterPro" id="IPR003018">
    <property type="entry name" value="GAF"/>
</dbReference>
<accession>A0A3N2C3H5</accession>
<name>A0A3N2C3H5_9MICO</name>
<dbReference type="EMBL" id="RKHL01000001">
    <property type="protein sequence ID" value="ROR82077.1"/>
    <property type="molecule type" value="Genomic_DNA"/>
</dbReference>
<dbReference type="Pfam" id="PF01590">
    <property type="entry name" value="GAF"/>
    <property type="match status" value="1"/>
</dbReference>
<dbReference type="InterPro" id="IPR051448">
    <property type="entry name" value="CdaR-like_regulators"/>
</dbReference>
<dbReference type="InterPro" id="IPR042070">
    <property type="entry name" value="PucR_C-HTH_sf"/>
</dbReference>
<dbReference type="InterPro" id="IPR029016">
    <property type="entry name" value="GAF-like_dom_sf"/>
</dbReference>
<dbReference type="RefSeq" id="WP_085514397.1">
    <property type="nucleotide sequence ID" value="NZ_FXAP01000009.1"/>
</dbReference>
<dbReference type="Gene3D" id="3.30.450.40">
    <property type="match status" value="1"/>
</dbReference>
<dbReference type="InterPro" id="IPR025736">
    <property type="entry name" value="PucR_C-HTH_dom"/>
</dbReference>
<dbReference type="PANTHER" id="PTHR33744:SF1">
    <property type="entry name" value="DNA-BINDING TRANSCRIPTIONAL ACTIVATOR ADER"/>
    <property type="match status" value="1"/>
</dbReference>
<dbReference type="SMART" id="SM00065">
    <property type="entry name" value="GAF"/>
    <property type="match status" value="1"/>
</dbReference>
<keyword evidence="3" id="KW-1185">Reference proteome</keyword>
<sequence length="648" mass="69555">MSPAIGSDEPRPSVDAATSGASLALDLLAASRDEPGRPGAGVRDLLARAGVAGAEAEAVVESVRESQLRGARLRRRANELEALFSTARELVRLQDVDEVLGRLVERAHHLMGTDVTYLSEVENVRGDLRVRHSVGTVTPGFRDLAVPAGVGLASLVAGTREPAWVARYETMTEVGHDDRIDAAVRAEGLVSFLGVPLAVGDEVLGALFACNRFGYDYTPDDVLLLSAFADHAAAVLHTARALAERAAAVVRAEEAYRELERHLAATELASGIHEELTSAAMSGGTVVDLVVTLSQRLGRRVWALDDQARLLDGGGELPSRPVLRDAVGRSQLSGHAELVEAREHRWLVVAIVGADRVLGSIVAEAGSGPDDSVLRRALERAAQVAALVSFKRDAVIALRAERRARWLLAVVDGADDVLSAEVEPSLRAMTPEACAVVDVLERDVADAAFVAAGAVGENGVVARRDHRVIVAWSVTDPVAETERLRRLLADRLHESALTAVVCTGLGGWADLGPAVERATADLRFLHPLGIEAATVPSDSLAPYHALTSGEPTAVIRFVDELLGPILAWDERRGTALFDTLAGFFDDGESRHAVARRLRIHPNTVQQRLDRIRSLLVGDWDDSEFRFRVQAAARLERLRRSLRDAHPAG</sequence>
<proteinExistence type="predicted"/>
<dbReference type="Gene3D" id="1.10.10.2840">
    <property type="entry name" value="PucR C-terminal helix-turn-helix domain"/>
    <property type="match status" value="1"/>
</dbReference>
<evidence type="ECO:0000259" key="1">
    <source>
        <dbReference type="SMART" id="SM00065"/>
    </source>
</evidence>